<evidence type="ECO:0008006" key="3">
    <source>
        <dbReference type="Google" id="ProtNLM"/>
    </source>
</evidence>
<dbReference type="Proteomes" id="UP000662873">
    <property type="component" value="Chromosome"/>
</dbReference>
<dbReference type="Pfam" id="PF09752">
    <property type="entry name" value="ABHD18"/>
    <property type="match status" value="1"/>
</dbReference>
<organism evidence="1 2">
    <name type="scientific">Candidatus Nitrosymbiomonas proteolyticus</name>
    <dbReference type="NCBI Taxonomy" id="2608984"/>
    <lineage>
        <taxon>Bacteria</taxon>
        <taxon>Bacillati</taxon>
        <taxon>Armatimonadota</taxon>
        <taxon>Armatimonadota incertae sedis</taxon>
        <taxon>Candidatus Nitrosymbiomonas</taxon>
    </lineage>
</organism>
<dbReference type="InterPro" id="IPR019149">
    <property type="entry name" value="ABHD18"/>
</dbReference>
<gene>
    <name evidence="1" type="ORF">NPRO_03200</name>
</gene>
<dbReference type="PANTHER" id="PTHR13617">
    <property type="entry name" value="PROTEIN ABHD18"/>
    <property type="match status" value="1"/>
</dbReference>
<dbReference type="PANTHER" id="PTHR13617:SF14">
    <property type="entry name" value="PROTEIN ABHD18"/>
    <property type="match status" value="1"/>
</dbReference>
<accession>A0A809RE93</accession>
<name>A0A809RE93_9BACT</name>
<dbReference type="EMBL" id="AP021858">
    <property type="protein sequence ID" value="BBO22725.1"/>
    <property type="molecule type" value="Genomic_DNA"/>
</dbReference>
<dbReference type="InterPro" id="IPR029058">
    <property type="entry name" value="AB_hydrolase_fold"/>
</dbReference>
<evidence type="ECO:0000313" key="2">
    <source>
        <dbReference type="Proteomes" id="UP000662873"/>
    </source>
</evidence>
<dbReference type="Gene3D" id="3.40.50.1820">
    <property type="entry name" value="alpha/beta hydrolase"/>
    <property type="match status" value="1"/>
</dbReference>
<evidence type="ECO:0000313" key="1">
    <source>
        <dbReference type="EMBL" id="BBO22725.1"/>
    </source>
</evidence>
<dbReference type="KEGG" id="npy:NPRO_03200"/>
<protein>
    <recommendedName>
        <fullName evidence="3">Abhydrolase domain-containing 18</fullName>
    </recommendedName>
</protein>
<dbReference type="SUPFAM" id="SSF53474">
    <property type="entry name" value="alpha/beta-Hydrolases"/>
    <property type="match status" value="1"/>
</dbReference>
<proteinExistence type="predicted"/>
<dbReference type="AlphaFoldDB" id="A0A809RE93"/>
<reference evidence="1" key="1">
    <citation type="journal article" name="DNA Res.">
        <title>The physiological potential of anammox bacteria as revealed by their core genome structure.</title>
        <authorList>
            <person name="Okubo T."/>
            <person name="Toyoda A."/>
            <person name="Fukuhara K."/>
            <person name="Uchiyama I."/>
            <person name="Harigaya Y."/>
            <person name="Kuroiwa M."/>
            <person name="Suzuki T."/>
            <person name="Murakami Y."/>
            <person name="Suwa Y."/>
            <person name="Takami H."/>
        </authorList>
    </citation>
    <scope>NUCLEOTIDE SEQUENCE</scope>
    <source>
        <strain evidence="1">317325-2</strain>
    </source>
</reference>
<sequence>MEFPDWTFVGNSPAAAEYSLRFPSSRPQGDSKNDVVVVHALMPKTDRKPHAVVILHYWGATDLRVERNLAQQLNRRGIAAVVMELPFHLERTPLGLRSGAGAIDPDPAKLVQIMRQAVDDVRRTFDWIESRPEFDSSQLGLAGTSLGAIVSALVSGIDSRVASGAYLLGGAEIAHVIWNSSRIVKERDAMRRNGVTESSLRGDLAEIEPANHLRSRSPKRSFVIGARYDTVVPPRSTEALIQALGNPQVIWLETGHFGGFLIEKQVHQEIAKFFAASETGAEYVAPKSIRAPTLRLGFEANAESGIQIVAGVDVWRSNARGDGFASILASPRGPQFFVGFKAEKGLSIGATLRSGSVSPGLFWSIVL</sequence>